<dbReference type="SUPFAM" id="SSF49464">
    <property type="entry name" value="Carboxypeptidase regulatory domain-like"/>
    <property type="match status" value="1"/>
</dbReference>
<evidence type="ECO:0000256" key="3">
    <source>
        <dbReference type="ARBA" id="ARBA00022452"/>
    </source>
</evidence>
<reference evidence="10 11" key="1">
    <citation type="submission" date="2016-10" db="EMBL/GenBank/DDBJ databases">
        <authorList>
            <person name="de Groot N.N."/>
        </authorList>
    </citation>
    <scope>NUCLEOTIDE SEQUENCE [LARGE SCALE GENOMIC DNA]</scope>
    <source>
        <strain evidence="10 11">MP1X4</strain>
    </source>
</reference>
<evidence type="ECO:0000313" key="10">
    <source>
        <dbReference type="EMBL" id="SDT58719.1"/>
    </source>
</evidence>
<comment type="similarity">
    <text evidence="7">Belongs to the TonB-dependent receptor family.</text>
</comment>
<keyword evidence="6 7" id="KW-0998">Cell outer membrane</keyword>
<feature type="domain" description="TonB-dependent receptor plug" evidence="9">
    <location>
        <begin position="117"/>
        <end position="222"/>
    </location>
</feature>
<dbReference type="InterPro" id="IPR023997">
    <property type="entry name" value="TonB-dep_OMP_SusC/RagA_CS"/>
</dbReference>
<dbReference type="Gene3D" id="2.170.130.10">
    <property type="entry name" value="TonB-dependent receptor, plug domain"/>
    <property type="match status" value="1"/>
</dbReference>
<dbReference type="Gene3D" id="2.40.170.20">
    <property type="entry name" value="TonB-dependent receptor, beta-barrel domain"/>
    <property type="match status" value="1"/>
</dbReference>
<dbReference type="EMBL" id="LT629740">
    <property type="protein sequence ID" value="SDT58719.1"/>
    <property type="molecule type" value="Genomic_DNA"/>
</dbReference>
<comment type="subcellular location">
    <subcellularLocation>
        <location evidence="1 7">Cell outer membrane</location>
        <topology evidence="1 7">Multi-pass membrane protein</topology>
    </subcellularLocation>
</comment>
<dbReference type="InterPro" id="IPR008969">
    <property type="entry name" value="CarboxyPept-like_regulatory"/>
</dbReference>
<dbReference type="Proteomes" id="UP000199679">
    <property type="component" value="Chromosome I"/>
</dbReference>
<sequence length="1015" mass="110054">MKRIFTISGFILLCFFFVNTAFAQNSTVKGKVTDAATGEGLVGVSVSIQGTDNGTQTDANGAFTLSVPPKATLLVSYIGYTSQHVAVSNAGPISIKLEASANELQQVVVIGYGTQRKVDNTGSVATVKGADLAKQASTNAVSALEGKVAGVEIINNGQPGSSPTINIRGVGTIYGSGQSLYVVDGVWYDDISFLNSNDIESISILKDASSTAIYGIRAANGVILVTTKRGKTGKPTVNLNSYFGWQAVTNQVKMANATEYATAINELTALNNTPSDYNPPVFANPSSYGTGTNWYNQILRNAPVTNNEISLAGGTDKYTYDYSFGYLDQDGIVKDNNYQRYTFHVANDFKPVKNLKLGFSANILSSNSRDVNGQIFHQLYTAAPVVPVYYNNGKYGDPADYNVGGGANYNPQATIDFYNQHSKNKRFTGSVYGEYNILPDLKFRTSFGGDLAQAEVRNYTPVYFATGGQQSTTSSLNLSHTETRNWIWENTLTYDKTIGKNKITALLGYGSQRNEGTYMNAFADSVAYAKSGNLHTSFPAGTNVTYTQPTANQILTTEVSQFGRINYSYDDRYLLNASIRHDGASEFYPNVYAWLPAVGAGWVITNESFMKGQHIFDNLKLRASYGMVGNAIVPISPTTLTVTNDPTLYTAIFGNPQTTNAGASINTVVPPTITWEKSEATDFGIEGSILNHKLSFEADYYNRLTKNAIFNIPIPGSTGENGPNGGILGNQADIRNRGFEFTVTWKQQISNDISYSISPNLGINNNEVTKVLSGNNPIYSGGAGIANGALATRTVQGQPIGEFYGYKVLGIFQTAEQVAKSPQAATAKPGDFIYQDTNGDGQISSTDRVNLGNPNAKYGYGVNMFLKVKNFDFTVDLQGRADVSVFNSNLGYRFGNENITQDFYDNRWHGAGTSNTYPSMNIGSTLNSAPNSFYVSSGSYFRVRNAQFGYTLPSELTRRWSIQSIRFFANAQNAINIFGYKGFSPEIGGGVLNEGIDSNVYPLYATYNFGVNVTF</sequence>
<feature type="signal peptide" evidence="8">
    <location>
        <begin position="1"/>
        <end position="23"/>
    </location>
</feature>
<evidence type="ECO:0000259" key="9">
    <source>
        <dbReference type="Pfam" id="PF07715"/>
    </source>
</evidence>
<keyword evidence="4 7" id="KW-0812">Transmembrane</keyword>
<keyword evidence="5 7" id="KW-0472">Membrane</keyword>
<evidence type="ECO:0000256" key="2">
    <source>
        <dbReference type="ARBA" id="ARBA00022448"/>
    </source>
</evidence>
<dbReference type="Pfam" id="PF07715">
    <property type="entry name" value="Plug"/>
    <property type="match status" value="1"/>
</dbReference>
<dbReference type="InterPro" id="IPR012910">
    <property type="entry name" value="Plug_dom"/>
</dbReference>
<evidence type="ECO:0000256" key="4">
    <source>
        <dbReference type="ARBA" id="ARBA00022692"/>
    </source>
</evidence>
<dbReference type="AlphaFoldDB" id="A0A1H2BLE6"/>
<dbReference type="OrthoDB" id="9768177at2"/>
<feature type="chain" id="PRO_5009270088" evidence="8">
    <location>
        <begin position="24"/>
        <end position="1015"/>
    </location>
</feature>
<dbReference type="InterPro" id="IPR023996">
    <property type="entry name" value="TonB-dep_OMP_SusC/RagA"/>
</dbReference>
<dbReference type="NCBIfam" id="TIGR04057">
    <property type="entry name" value="SusC_RagA_signa"/>
    <property type="match status" value="1"/>
</dbReference>
<dbReference type="SUPFAM" id="SSF56935">
    <property type="entry name" value="Porins"/>
    <property type="match status" value="1"/>
</dbReference>
<keyword evidence="8" id="KW-0732">Signal</keyword>
<dbReference type="InterPro" id="IPR037066">
    <property type="entry name" value="Plug_dom_sf"/>
</dbReference>
<keyword evidence="3 7" id="KW-1134">Transmembrane beta strand</keyword>
<protein>
    <submittedName>
        <fullName evidence="10">TonB-linked outer membrane protein, SusC/RagA family</fullName>
    </submittedName>
</protein>
<organism evidence="10 11">
    <name type="scientific">Mucilaginibacter mallensis</name>
    <dbReference type="NCBI Taxonomy" id="652787"/>
    <lineage>
        <taxon>Bacteria</taxon>
        <taxon>Pseudomonadati</taxon>
        <taxon>Bacteroidota</taxon>
        <taxon>Sphingobacteriia</taxon>
        <taxon>Sphingobacteriales</taxon>
        <taxon>Sphingobacteriaceae</taxon>
        <taxon>Mucilaginibacter</taxon>
    </lineage>
</organism>
<gene>
    <name evidence="10" type="ORF">SAMN05216490_4181</name>
</gene>
<dbReference type="InterPro" id="IPR039426">
    <property type="entry name" value="TonB-dep_rcpt-like"/>
</dbReference>
<evidence type="ECO:0000256" key="5">
    <source>
        <dbReference type="ARBA" id="ARBA00023136"/>
    </source>
</evidence>
<dbReference type="RefSeq" id="WP_091377638.1">
    <property type="nucleotide sequence ID" value="NZ_LT629740.1"/>
</dbReference>
<dbReference type="InterPro" id="IPR036942">
    <property type="entry name" value="Beta-barrel_TonB_sf"/>
</dbReference>
<evidence type="ECO:0000256" key="7">
    <source>
        <dbReference type="PROSITE-ProRule" id="PRU01360"/>
    </source>
</evidence>
<proteinExistence type="inferred from homology"/>
<evidence type="ECO:0000256" key="1">
    <source>
        <dbReference type="ARBA" id="ARBA00004571"/>
    </source>
</evidence>
<evidence type="ECO:0000256" key="8">
    <source>
        <dbReference type="SAM" id="SignalP"/>
    </source>
</evidence>
<accession>A0A1H2BLE6</accession>
<keyword evidence="2 7" id="KW-0813">Transport</keyword>
<dbReference type="NCBIfam" id="TIGR04056">
    <property type="entry name" value="OMP_RagA_SusC"/>
    <property type="match status" value="1"/>
</dbReference>
<dbReference type="PROSITE" id="PS52016">
    <property type="entry name" value="TONB_DEPENDENT_REC_3"/>
    <property type="match status" value="1"/>
</dbReference>
<keyword evidence="11" id="KW-1185">Reference proteome</keyword>
<name>A0A1H2BLE6_MUCMA</name>
<dbReference type="STRING" id="652787.SAMN05216490_4181"/>
<evidence type="ECO:0000313" key="11">
    <source>
        <dbReference type="Proteomes" id="UP000199679"/>
    </source>
</evidence>
<dbReference type="Gene3D" id="2.60.40.1120">
    <property type="entry name" value="Carboxypeptidase-like, regulatory domain"/>
    <property type="match status" value="1"/>
</dbReference>
<evidence type="ECO:0000256" key="6">
    <source>
        <dbReference type="ARBA" id="ARBA00023237"/>
    </source>
</evidence>
<dbReference type="Pfam" id="PF13715">
    <property type="entry name" value="CarbopepD_reg_2"/>
    <property type="match status" value="1"/>
</dbReference>
<dbReference type="GO" id="GO:0009279">
    <property type="term" value="C:cell outer membrane"/>
    <property type="evidence" value="ECO:0007669"/>
    <property type="project" value="UniProtKB-SubCell"/>
</dbReference>